<keyword evidence="8" id="KW-1003">Cell membrane</keyword>
<dbReference type="NCBIfam" id="NF001852">
    <property type="entry name" value="PRK00571.2-5"/>
    <property type="match status" value="1"/>
</dbReference>
<accession>A0ABS8PHU7</accession>
<dbReference type="InterPro" id="IPR036771">
    <property type="entry name" value="ATPsynth_dsu/esu_N"/>
</dbReference>
<dbReference type="SUPFAM" id="SSF51344">
    <property type="entry name" value="Epsilon subunit of F1F0-ATP synthase N-terminal domain"/>
    <property type="match status" value="1"/>
</dbReference>
<feature type="region of interest" description="Disordered" evidence="10">
    <location>
        <begin position="91"/>
        <end position="113"/>
    </location>
</feature>
<dbReference type="CDD" id="cd12152">
    <property type="entry name" value="F1-ATPase_delta"/>
    <property type="match status" value="1"/>
</dbReference>
<proteinExistence type="inferred from homology"/>
<comment type="subunit">
    <text evidence="8 9">F-type ATPases have 2 components, CF(1) - the catalytic core - and CF(0) - the membrane proton channel. CF(1) has five subunits: alpha(3), beta(3), gamma(1), delta(1), epsilon(1). CF(0) has three main subunits: a, b and c.</text>
</comment>
<dbReference type="NCBIfam" id="NF009977">
    <property type="entry name" value="PRK13442.1"/>
    <property type="match status" value="1"/>
</dbReference>
<dbReference type="InterPro" id="IPR020546">
    <property type="entry name" value="ATP_synth_F1_dsu/esu_N"/>
</dbReference>
<evidence type="ECO:0000256" key="10">
    <source>
        <dbReference type="SAM" id="MobiDB-lite"/>
    </source>
</evidence>
<keyword evidence="4 8" id="KW-0406">Ion transport</keyword>
<sequence length="128" mass="13539">MAEMQVDLVAVERKVWSGTAEFVFARTSVGEIGILPRHEPLIAQLVDAGMVRIDPSDGESVRVAVFGGFLSMDGEKLTILAEEAELGDQIDVSAAQQDRDRADTDDAAGRAAKARAEARLAAAGQAAE</sequence>
<evidence type="ECO:0000256" key="1">
    <source>
        <dbReference type="ARBA" id="ARBA00004202"/>
    </source>
</evidence>
<feature type="domain" description="ATP synthase F1 complex delta/epsilon subunit N-terminal" evidence="11">
    <location>
        <begin position="4"/>
        <end position="84"/>
    </location>
</feature>
<comment type="similarity">
    <text evidence="2 8 9">Belongs to the ATPase epsilon chain family.</text>
</comment>
<evidence type="ECO:0000256" key="9">
    <source>
        <dbReference type="RuleBase" id="RU003656"/>
    </source>
</evidence>
<reference evidence="12 13" key="1">
    <citation type="submission" date="2021-11" db="EMBL/GenBank/DDBJ databases">
        <title>Draft genome sequence of Actinomycetospora sp. SF1 isolated from the rhizosphere soil.</title>
        <authorList>
            <person name="Duangmal K."/>
            <person name="Chantavorakit T."/>
        </authorList>
    </citation>
    <scope>NUCLEOTIDE SEQUENCE [LARGE SCALE GENOMIC DNA]</scope>
    <source>
        <strain evidence="12 13">TBRC 5722</strain>
    </source>
</reference>
<protein>
    <recommendedName>
        <fullName evidence="8">ATP synthase epsilon chain</fullName>
    </recommendedName>
    <alternativeName>
        <fullName evidence="8">ATP synthase F1 sector epsilon subunit</fullName>
    </alternativeName>
    <alternativeName>
        <fullName evidence="8">F-ATPase epsilon subunit</fullName>
    </alternativeName>
</protein>
<dbReference type="InterPro" id="IPR001469">
    <property type="entry name" value="ATP_synth_F1_dsu/esu"/>
</dbReference>
<dbReference type="Pfam" id="PF02823">
    <property type="entry name" value="ATP-synt_DE_N"/>
    <property type="match status" value="1"/>
</dbReference>
<comment type="subcellular location">
    <subcellularLocation>
        <location evidence="1 8">Cell membrane</location>
        <topology evidence="1 8">Peripheral membrane protein</topology>
    </subcellularLocation>
</comment>
<dbReference type="NCBIfam" id="TIGR01216">
    <property type="entry name" value="ATP_synt_epsi"/>
    <property type="match status" value="1"/>
</dbReference>
<evidence type="ECO:0000259" key="11">
    <source>
        <dbReference type="Pfam" id="PF02823"/>
    </source>
</evidence>
<evidence type="ECO:0000256" key="2">
    <source>
        <dbReference type="ARBA" id="ARBA00005712"/>
    </source>
</evidence>
<keyword evidence="8" id="KW-0375">Hydrogen ion transport</keyword>
<name>A0ABS8PHU7_9PSEU</name>
<feature type="compositionally biased region" description="Basic and acidic residues" evidence="10">
    <location>
        <begin position="97"/>
        <end position="113"/>
    </location>
</feature>
<dbReference type="RefSeq" id="WP_230738840.1">
    <property type="nucleotide sequence ID" value="NZ_JAJNDB010000007.1"/>
</dbReference>
<evidence type="ECO:0000256" key="6">
    <source>
        <dbReference type="ARBA" id="ARBA00023196"/>
    </source>
</evidence>
<organism evidence="12 13">
    <name type="scientific">Actinomycetospora endophytica</name>
    <dbReference type="NCBI Taxonomy" id="2291215"/>
    <lineage>
        <taxon>Bacteria</taxon>
        <taxon>Bacillati</taxon>
        <taxon>Actinomycetota</taxon>
        <taxon>Actinomycetes</taxon>
        <taxon>Pseudonocardiales</taxon>
        <taxon>Pseudonocardiaceae</taxon>
        <taxon>Actinomycetospora</taxon>
    </lineage>
</organism>
<dbReference type="Proteomes" id="UP001199469">
    <property type="component" value="Unassembled WGS sequence"/>
</dbReference>
<dbReference type="EMBL" id="JAJNDB010000007">
    <property type="protein sequence ID" value="MCD2196946.1"/>
    <property type="molecule type" value="Genomic_DNA"/>
</dbReference>
<evidence type="ECO:0000256" key="7">
    <source>
        <dbReference type="ARBA" id="ARBA00023310"/>
    </source>
</evidence>
<dbReference type="PANTHER" id="PTHR13822:SF10">
    <property type="entry name" value="ATP SYNTHASE EPSILON CHAIN, CHLOROPLASTIC"/>
    <property type="match status" value="1"/>
</dbReference>
<dbReference type="PANTHER" id="PTHR13822">
    <property type="entry name" value="ATP SYNTHASE DELTA/EPSILON CHAIN"/>
    <property type="match status" value="1"/>
</dbReference>
<keyword evidence="13" id="KW-1185">Reference proteome</keyword>
<evidence type="ECO:0000256" key="4">
    <source>
        <dbReference type="ARBA" id="ARBA00023065"/>
    </source>
</evidence>
<evidence type="ECO:0000313" key="12">
    <source>
        <dbReference type="EMBL" id="MCD2196946.1"/>
    </source>
</evidence>
<evidence type="ECO:0000313" key="13">
    <source>
        <dbReference type="Proteomes" id="UP001199469"/>
    </source>
</evidence>
<dbReference type="HAMAP" id="MF_00530">
    <property type="entry name" value="ATP_synth_epsil_bac"/>
    <property type="match status" value="1"/>
</dbReference>
<evidence type="ECO:0000256" key="8">
    <source>
        <dbReference type="HAMAP-Rule" id="MF_00530"/>
    </source>
</evidence>
<dbReference type="Gene3D" id="2.60.15.10">
    <property type="entry name" value="F0F1 ATP synthase delta/epsilon subunit, N-terminal"/>
    <property type="match status" value="1"/>
</dbReference>
<keyword evidence="6 8" id="KW-0139">CF(1)</keyword>
<keyword evidence="5 8" id="KW-0472">Membrane</keyword>
<evidence type="ECO:0000256" key="3">
    <source>
        <dbReference type="ARBA" id="ARBA00022448"/>
    </source>
</evidence>
<keyword evidence="7 8" id="KW-0066">ATP synthesis</keyword>
<comment type="function">
    <text evidence="8">Produces ATP from ADP in the presence of a proton gradient across the membrane.</text>
</comment>
<keyword evidence="3 8" id="KW-0813">Transport</keyword>
<gene>
    <name evidence="8" type="primary">atpC</name>
    <name evidence="12" type="ORF">LQ327_26605</name>
</gene>
<comment type="caution">
    <text evidence="12">The sequence shown here is derived from an EMBL/GenBank/DDBJ whole genome shotgun (WGS) entry which is preliminary data.</text>
</comment>
<evidence type="ECO:0000256" key="5">
    <source>
        <dbReference type="ARBA" id="ARBA00023136"/>
    </source>
</evidence>